<dbReference type="SMART" id="SM01321">
    <property type="entry name" value="Y1_Tnp"/>
    <property type="match status" value="1"/>
</dbReference>
<dbReference type="RefSeq" id="WP_185693162.1">
    <property type="nucleotide sequence ID" value="NZ_JACHVA010000092.1"/>
</dbReference>
<dbReference type="EMBL" id="JACHVA010000092">
    <property type="protein sequence ID" value="MBC2602479.1"/>
    <property type="molecule type" value="Genomic_DNA"/>
</dbReference>
<dbReference type="Gene3D" id="3.30.70.1290">
    <property type="entry name" value="Transposase IS200-like"/>
    <property type="match status" value="1"/>
</dbReference>
<comment type="caution">
    <text evidence="2">The sequence shown here is derived from an EMBL/GenBank/DDBJ whole genome shotgun (WGS) entry which is preliminary data.</text>
</comment>
<gene>
    <name evidence="2" type="ORF">H5P30_11885</name>
</gene>
<dbReference type="SUPFAM" id="SSF143422">
    <property type="entry name" value="Transposase IS200-like"/>
    <property type="match status" value="1"/>
</dbReference>
<dbReference type="PANTHER" id="PTHR34322">
    <property type="entry name" value="TRANSPOSASE, Y1_TNP DOMAIN-CONTAINING"/>
    <property type="match status" value="1"/>
</dbReference>
<evidence type="ECO:0000313" key="2">
    <source>
        <dbReference type="EMBL" id="MBC2602479.1"/>
    </source>
</evidence>
<dbReference type="InterPro" id="IPR036515">
    <property type="entry name" value="Transposase_17_sf"/>
</dbReference>
<evidence type="ECO:0000259" key="1">
    <source>
        <dbReference type="SMART" id="SM01321"/>
    </source>
</evidence>
<dbReference type="GO" id="GO:0003677">
    <property type="term" value="F:DNA binding"/>
    <property type="evidence" value="ECO:0007669"/>
    <property type="project" value="InterPro"/>
</dbReference>
<keyword evidence="3" id="KW-1185">Reference proteome</keyword>
<dbReference type="AlphaFoldDB" id="A0A7X1E4W2"/>
<evidence type="ECO:0000313" key="3">
    <source>
        <dbReference type="Proteomes" id="UP000525652"/>
    </source>
</evidence>
<dbReference type="GO" id="GO:0006313">
    <property type="term" value="P:DNA transposition"/>
    <property type="evidence" value="ECO:0007669"/>
    <property type="project" value="InterPro"/>
</dbReference>
<proteinExistence type="predicted"/>
<dbReference type="InterPro" id="IPR002686">
    <property type="entry name" value="Transposase_17"/>
</dbReference>
<feature type="domain" description="Transposase IS200-like" evidence="1">
    <location>
        <begin position="11"/>
        <end position="178"/>
    </location>
</feature>
<dbReference type="GO" id="GO:0004803">
    <property type="term" value="F:transposase activity"/>
    <property type="evidence" value="ECO:0007669"/>
    <property type="project" value="InterPro"/>
</dbReference>
<protein>
    <submittedName>
        <fullName evidence="2">Transposase</fullName>
    </submittedName>
</protein>
<organism evidence="2 3">
    <name type="scientific">Puniceicoccus vermicola</name>
    <dbReference type="NCBI Taxonomy" id="388746"/>
    <lineage>
        <taxon>Bacteria</taxon>
        <taxon>Pseudomonadati</taxon>
        <taxon>Verrucomicrobiota</taxon>
        <taxon>Opitutia</taxon>
        <taxon>Puniceicoccales</taxon>
        <taxon>Puniceicoccaceae</taxon>
        <taxon>Puniceicoccus</taxon>
    </lineage>
</organism>
<dbReference type="Pfam" id="PF01797">
    <property type="entry name" value="Y1_Tnp"/>
    <property type="match status" value="1"/>
</dbReference>
<sequence length="316" mass="36036">MRRLRNRTRGQTSYYHLISRTVDGEKLLGDPEKEFFLELITQVADFSGIQVIAYSVMSDHSHVLVEVPPIEGEYSDSEIVARYQKLYPEPTNALPYTVEELAELLEENQSEGQAIRAHLSRRMGDPSYFMKSVKQRFTSWFNQKYDRYGPVWGDRFTSVLVEGKSWPLQVVTAYIDLNSVRMGLVEDPGQYLYAGYAQAKNGNPEAQAGYRALGVDFDVYEKLLASSKETDEVLKDRERMALVLTEGNAEVSIQTALRFKIRYFNEGKVLGSPDFVENHAKAFARNPKRERKAHPMHGADWKGLTVGTGLRMNLFS</sequence>
<dbReference type="Proteomes" id="UP000525652">
    <property type="component" value="Unassembled WGS sequence"/>
</dbReference>
<name>A0A7X1E4W2_9BACT</name>
<accession>A0A7X1E4W2</accession>
<dbReference type="PANTHER" id="PTHR34322:SF2">
    <property type="entry name" value="TRANSPOSASE IS200-LIKE DOMAIN-CONTAINING PROTEIN"/>
    <property type="match status" value="1"/>
</dbReference>
<reference evidence="2 3" key="1">
    <citation type="submission" date="2020-07" db="EMBL/GenBank/DDBJ databases">
        <authorList>
            <person name="Feng X."/>
        </authorList>
    </citation>
    <scope>NUCLEOTIDE SEQUENCE [LARGE SCALE GENOMIC DNA]</scope>
    <source>
        <strain evidence="2 3">JCM14086</strain>
    </source>
</reference>